<dbReference type="AlphaFoldDB" id="A0AAP9Y9H8"/>
<accession>A0AAP9Y9H8</accession>
<evidence type="ECO:0000313" key="1">
    <source>
        <dbReference type="EMBL" id="QQE87242.1"/>
    </source>
</evidence>
<name>A0AAP9Y9H8_9GAMM</name>
<dbReference type="RefSeq" id="WP_198866222.1">
    <property type="nucleotide sequence ID" value="NZ_CP066310.1"/>
</dbReference>
<dbReference type="SUPFAM" id="SSF48371">
    <property type="entry name" value="ARM repeat"/>
    <property type="match status" value="1"/>
</dbReference>
<gene>
    <name evidence="1" type="ORF">GKQ51_13045</name>
</gene>
<organism evidence="1 2">
    <name type="scientific">Azotobacter chroococcum</name>
    <dbReference type="NCBI Taxonomy" id="353"/>
    <lineage>
        <taxon>Bacteria</taxon>
        <taxon>Pseudomonadati</taxon>
        <taxon>Pseudomonadota</taxon>
        <taxon>Gammaproteobacteria</taxon>
        <taxon>Pseudomonadales</taxon>
        <taxon>Pseudomonadaceae</taxon>
        <taxon>Azotobacter</taxon>
    </lineage>
</organism>
<proteinExistence type="predicted"/>
<dbReference type="InterPro" id="IPR016024">
    <property type="entry name" value="ARM-type_fold"/>
</dbReference>
<evidence type="ECO:0000313" key="2">
    <source>
        <dbReference type="Proteomes" id="UP000596192"/>
    </source>
</evidence>
<sequence>MGLDRAKLEHAALQQPQWLAISATRLLESLEPPSPDRLADLLSKAIGLGVFTASHLARRQCEIGLRLLLDRLDGPITTGFEYLLETLAKTSATWPQVATGVGKAIHASNARVAVAAATLTLKHVESGAAVPESVLEVAYQHWLANEEPYPTVSGTVPHSPRKTLLEAMNHLRPLPDERLFELLNDTRADVKDLAVSWLIQRAAQSQISRSKLVASVREKQPHVAAAARLLDSEIAFDEAEISQLCDLFSDTDPAYRLAALRLIKPYRMPHVLLKAKLQELTADAHPEVGRMARMMWDTLETGGIVD</sequence>
<dbReference type="Proteomes" id="UP000596192">
    <property type="component" value="Chromosome"/>
</dbReference>
<dbReference type="EMBL" id="CP066310">
    <property type="protein sequence ID" value="QQE87242.1"/>
    <property type="molecule type" value="Genomic_DNA"/>
</dbReference>
<reference evidence="1 2" key="1">
    <citation type="submission" date="2020-12" db="EMBL/GenBank/DDBJ databases">
        <title>Genomic Analysis and Response surface optimization of nitrogen-fixing conditions for A. chroococcum strain HR1, Isolation from rhizosphere soil.</title>
        <authorList>
            <person name="Li J."/>
            <person name="Yang H."/>
            <person name="Liu H."/>
            <person name="Wang C."/>
            <person name="Tian Y."/>
            <person name="Lu X.Y."/>
        </authorList>
    </citation>
    <scope>NUCLEOTIDE SEQUENCE [LARGE SCALE GENOMIC DNA]</scope>
    <source>
        <strain evidence="1 2">HR1</strain>
    </source>
</reference>
<protein>
    <submittedName>
        <fullName evidence="1">Uncharacterized protein</fullName>
    </submittedName>
</protein>